<dbReference type="OrthoDB" id="1895011at2759"/>
<evidence type="ECO:0000313" key="5">
    <source>
        <dbReference type="Proteomes" id="UP000006727"/>
    </source>
</evidence>
<gene>
    <name evidence="4" type="primary">LOC112278377</name>
    <name evidence="3" type="ORF">PHYPA_031062</name>
</gene>
<dbReference type="PANTHER" id="PTHR35381:SF1">
    <property type="entry name" value="EF-HAND DOMAIN-CONTAINING PROTEIN"/>
    <property type="match status" value="1"/>
</dbReference>
<dbReference type="RefSeq" id="XP_024367513.1">
    <property type="nucleotide sequence ID" value="XM_024511745.2"/>
</dbReference>
<reference evidence="3 5" key="1">
    <citation type="journal article" date="2008" name="Science">
        <title>The Physcomitrella genome reveals evolutionary insights into the conquest of land by plants.</title>
        <authorList>
            <person name="Rensing S."/>
            <person name="Lang D."/>
            <person name="Zimmer A."/>
            <person name="Terry A."/>
            <person name="Salamov A."/>
            <person name="Shapiro H."/>
            <person name="Nishiyama T."/>
            <person name="Perroud P.-F."/>
            <person name="Lindquist E."/>
            <person name="Kamisugi Y."/>
            <person name="Tanahashi T."/>
            <person name="Sakakibara K."/>
            <person name="Fujita T."/>
            <person name="Oishi K."/>
            <person name="Shin-I T."/>
            <person name="Kuroki Y."/>
            <person name="Toyoda A."/>
            <person name="Suzuki Y."/>
            <person name="Hashimoto A."/>
            <person name="Yamaguchi K."/>
            <person name="Sugano A."/>
            <person name="Kohara Y."/>
            <person name="Fujiyama A."/>
            <person name="Anterola A."/>
            <person name="Aoki S."/>
            <person name="Ashton N."/>
            <person name="Barbazuk W.B."/>
            <person name="Barker E."/>
            <person name="Bennetzen J."/>
            <person name="Bezanilla M."/>
            <person name="Blankenship R."/>
            <person name="Cho S.H."/>
            <person name="Dutcher S."/>
            <person name="Estelle M."/>
            <person name="Fawcett J.A."/>
            <person name="Gundlach H."/>
            <person name="Hanada K."/>
            <person name="Heyl A."/>
            <person name="Hicks K.A."/>
            <person name="Hugh J."/>
            <person name="Lohr M."/>
            <person name="Mayer K."/>
            <person name="Melkozernov A."/>
            <person name="Murata T."/>
            <person name="Nelson D."/>
            <person name="Pils B."/>
            <person name="Prigge M."/>
            <person name="Reiss B."/>
            <person name="Renner T."/>
            <person name="Rombauts S."/>
            <person name="Rushton P."/>
            <person name="Sanderfoot A."/>
            <person name="Schween G."/>
            <person name="Shiu S.-H."/>
            <person name="Stueber K."/>
            <person name="Theodoulou F.L."/>
            <person name="Tu H."/>
            <person name="Van de Peer Y."/>
            <person name="Verrier P.J."/>
            <person name="Waters E."/>
            <person name="Wood A."/>
            <person name="Yang L."/>
            <person name="Cove D."/>
            <person name="Cuming A."/>
            <person name="Hasebe M."/>
            <person name="Lucas S."/>
            <person name="Mishler D.B."/>
            <person name="Reski R."/>
            <person name="Grigoriev I."/>
            <person name="Quatrano R.S."/>
            <person name="Boore J.L."/>
        </authorList>
    </citation>
    <scope>NUCLEOTIDE SEQUENCE [LARGE SCALE GENOMIC DNA]</scope>
    <source>
        <strain evidence="4 5">cv. Gransden 2004</strain>
    </source>
</reference>
<dbReference type="STRING" id="3218.A0A2K1IB46"/>
<dbReference type="RefSeq" id="XP_073388127.1">
    <property type="nucleotide sequence ID" value="XM_073532026.1"/>
</dbReference>
<evidence type="ECO:0000256" key="2">
    <source>
        <dbReference type="SAM" id="MobiDB-lite"/>
    </source>
</evidence>
<dbReference type="RefSeq" id="XP_073388126.1">
    <property type="nucleotide sequence ID" value="XM_073532025.1"/>
</dbReference>
<dbReference type="Proteomes" id="UP000006727">
    <property type="component" value="Chromosome 27"/>
</dbReference>
<feature type="compositionally biased region" description="Polar residues" evidence="2">
    <location>
        <begin position="163"/>
        <end position="172"/>
    </location>
</feature>
<reference evidence="4" key="3">
    <citation type="submission" date="2020-12" db="UniProtKB">
        <authorList>
            <consortium name="EnsemblPlants"/>
        </authorList>
    </citation>
    <scope>IDENTIFICATION</scope>
</reference>
<dbReference type="EnsemblPlants" id="Pp3c27_7720V3.2">
    <property type="protein sequence ID" value="Pp3c27_7720V3.2"/>
    <property type="gene ID" value="Pp3c27_7720"/>
</dbReference>
<dbReference type="Gramene" id="Pp3c27_7720V3.2">
    <property type="protein sequence ID" value="Pp3c27_7720V3.2"/>
    <property type="gene ID" value="Pp3c27_7720"/>
</dbReference>
<name>A0A2K1IB46_PHYPA</name>
<evidence type="ECO:0008006" key="6">
    <source>
        <dbReference type="Google" id="ProtNLM"/>
    </source>
</evidence>
<dbReference type="EMBL" id="ABEU02000027">
    <property type="protein sequence ID" value="PNR26487.1"/>
    <property type="molecule type" value="Genomic_DNA"/>
</dbReference>
<dbReference type="EnsemblPlants" id="Pp3c27_7720V3.1">
    <property type="protein sequence ID" value="Pp3c27_7720V3.1"/>
    <property type="gene ID" value="Pp3c27_7720"/>
</dbReference>
<sequence>MSRTLKESKGRCDNDVLKPTCLMQSDDAENRSAKSRGTPKCLGAFKCKPALDGGSQGNKENKLDERRVLLAITVEIEDGCVEHIEMKEGDSAEAVAIKFCQDHNLPDQFVALLTEHIVSNIISISKEDKDIVFCSNDECASYDETWPRKDVPTSQGRHDSRCEQQSSGSCDCNNRAAKSRFAASEKENNYFQKGRKSPTLAKPKSNVLQKKVSDSLIAPTVTSLAKSGNLAPEKEKSKPYAPKPSPEQAKAVYMRLYTEFTRHKKKQEEDKKRSYERYQEKIDKNKINVSKKSWRIMLMRGKTAKQYRNYGELLYTEGLTKRENQQKLVEKKKKEDEAKELSELTGIPEISKRAKNLQREHGKVWKRLNQIEEKPKQDQLQELRNEVWDAQFMECTFKPQINHRIDNSFERNDGCNRFEQLFLDAESRRRRQAEYMQWFPEGVTFRPAINRGQVEGMDTPGEICSVQQEGTVFERLLQYASKLTKKKQMQEHLVHRPVDPATGRRFFKPLTGRKPQTDRNPIRLPIGEYLYKLKFAFDNKKEVLAAKDNKIKKEQASCQYVGATSQRLLGRLEEKGFKKVFECLDEDKDGKVVLATANYDQLSADVVQDIMEVIKDQECAEKPFTCSQFVQLMLGAEKKCHRATIHSVLKHKPHFDNSNSNYQFKMDRLSRNLAGRRRKFTTSRQWYKIICTDKERKQRRVEELRKEKQDQEMAECTFRPQTITRSSKKGSHLKVGTTSFSENSSAVEKAQQEVHGFYFQDERGPEWLGLPADGPACNALSRSADRHCSREVSRENVTVQVTCSDERSEPMGILDSLKVMVSESLANQRTGRGCAQKLADRHNNKGRISGRVFAEHATEASHQAEPLLSS</sequence>
<dbReference type="RefSeq" id="XP_024367516.1">
    <property type="nucleotide sequence ID" value="XM_024511748.2"/>
</dbReference>
<dbReference type="GeneID" id="112278377"/>
<evidence type="ECO:0000256" key="1">
    <source>
        <dbReference type="SAM" id="Coils"/>
    </source>
</evidence>
<dbReference type="RefSeq" id="XP_073388125.1">
    <property type="nucleotide sequence ID" value="XM_073532024.1"/>
</dbReference>
<feature type="region of interest" description="Disordered" evidence="2">
    <location>
        <begin position="227"/>
        <end position="247"/>
    </location>
</feature>
<dbReference type="RefSeq" id="XP_024367512.1">
    <property type="nucleotide sequence ID" value="XM_024511744.2"/>
</dbReference>
<dbReference type="RefSeq" id="XP_024367508.1">
    <property type="nucleotide sequence ID" value="XM_024511740.2"/>
</dbReference>
<feature type="compositionally biased region" description="Basic and acidic residues" evidence="2">
    <location>
        <begin position="145"/>
        <end position="162"/>
    </location>
</feature>
<keyword evidence="1" id="KW-0175">Coiled coil</keyword>
<reference evidence="3 5" key="2">
    <citation type="journal article" date="2018" name="Plant J.">
        <title>The Physcomitrella patens chromosome-scale assembly reveals moss genome structure and evolution.</title>
        <authorList>
            <person name="Lang D."/>
            <person name="Ullrich K.K."/>
            <person name="Murat F."/>
            <person name="Fuchs J."/>
            <person name="Jenkins J."/>
            <person name="Haas F.B."/>
            <person name="Piednoel M."/>
            <person name="Gundlach H."/>
            <person name="Van Bel M."/>
            <person name="Meyberg R."/>
            <person name="Vives C."/>
            <person name="Morata J."/>
            <person name="Symeonidi A."/>
            <person name="Hiss M."/>
            <person name="Muchero W."/>
            <person name="Kamisugi Y."/>
            <person name="Saleh O."/>
            <person name="Blanc G."/>
            <person name="Decker E.L."/>
            <person name="van Gessel N."/>
            <person name="Grimwood J."/>
            <person name="Hayes R.D."/>
            <person name="Graham S.W."/>
            <person name="Gunter L.E."/>
            <person name="McDaniel S.F."/>
            <person name="Hoernstein S.N.W."/>
            <person name="Larsson A."/>
            <person name="Li F.W."/>
            <person name="Perroud P.F."/>
            <person name="Phillips J."/>
            <person name="Ranjan P."/>
            <person name="Rokshar D.S."/>
            <person name="Rothfels C.J."/>
            <person name="Schneider L."/>
            <person name="Shu S."/>
            <person name="Stevenson D.W."/>
            <person name="Thummler F."/>
            <person name="Tillich M."/>
            <person name="Villarreal Aguilar J.C."/>
            <person name="Widiez T."/>
            <person name="Wong G.K."/>
            <person name="Wymore A."/>
            <person name="Zhang Y."/>
            <person name="Zimmer A.D."/>
            <person name="Quatrano R.S."/>
            <person name="Mayer K.F.X."/>
            <person name="Goodstein D."/>
            <person name="Casacuberta J.M."/>
            <person name="Vandepoele K."/>
            <person name="Reski R."/>
            <person name="Cuming A.C."/>
            <person name="Tuskan G.A."/>
            <person name="Maumus F."/>
            <person name="Salse J."/>
            <person name="Schmutz J."/>
            <person name="Rensing S.A."/>
        </authorList>
    </citation>
    <scope>NUCLEOTIDE SEQUENCE [LARGE SCALE GENOMIC DNA]</scope>
    <source>
        <strain evidence="4 5">cv. Gransden 2004</strain>
    </source>
</reference>
<dbReference type="Gramene" id="Pp3c27_7720V3.1">
    <property type="protein sequence ID" value="Pp3c27_7720V3.1"/>
    <property type="gene ID" value="Pp3c27_7720"/>
</dbReference>
<feature type="coiled-coil region" evidence="1">
    <location>
        <begin position="687"/>
        <end position="714"/>
    </location>
</feature>
<feature type="region of interest" description="Disordered" evidence="2">
    <location>
        <begin position="145"/>
        <end position="209"/>
    </location>
</feature>
<dbReference type="AlphaFoldDB" id="A0A2K1IB46"/>
<dbReference type="RefSeq" id="XP_073388128.1">
    <property type="nucleotide sequence ID" value="XM_073532027.1"/>
</dbReference>
<dbReference type="RefSeq" id="XP_024367518.1">
    <property type="nucleotide sequence ID" value="XM_024511750.2"/>
</dbReference>
<organism evidence="3">
    <name type="scientific">Physcomitrium patens</name>
    <name type="common">Spreading-leaved earth moss</name>
    <name type="synonym">Physcomitrella patens</name>
    <dbReference type="NCBI Taxonomy" id="3218"/>
    <lineage>
        <taxon>Eukaryota</taxon>
        <taxon>Viridiplantae</taxon>
        <taxon>Streptophyta</taxon>
        <taxon>Embryophyta</taxon>
        <taxon>Bryophyta</taxon>
        <taxon>Bryophytina</taxon>
        <taxon>Bryopsida</taxon>
        <taxon>Funariidae</taxon>
        <taxon>Funariales</taxon>
        <taxon>Funariaceae</taxon>
        <taxon>Physcomitrium</taxon>
    </lineage>
</organism>
<dbReference type="RefSeq" id="XP_024367515.1">
    <property type="nucleotide sequence ID" value="XM_024511747.2"/>
</dbReference>
<dbReference type="PANTHER" id="PTHR35381">
    <property type="entry name" value="EF-HAND DOMAIN-CONTAINING PROTEIN"/>
    <property type="match status" value="1"/>
</dbReference>
<evidence type="ECO:0000313" key="4">
    <source>
        <dbReference type="EnsemblPlants" id="Pp3c27_7720V3.1"/>
    </source>
</evidence>
<keyword evidence="5" id="KW-1185">Reference proteome</keyword>
<accession>A0A2K1IB46</accession>
<proteinExistence type="predicted"/>
<dbReference type="RefSeq" id="XP_024367519.1">
    <property type="nucleotide sequence ID" value="XM_024511751.2"/>
</dbReference>
<dbReference type="RefSeq" id="XP_073388124.1">
    <property type="nucleotide sequence ID" value="XM_073532023.1"/>
</dbReference>
<evidence type="ECO:0000313" key="3">
    <source>
        <dbReference type="EMBL" id="PNR26487.1"/>
    </source>
</evidence>
<protein>
    <recommendedName>
        <fullName evidence="6">EF-hand domain-containing protein</fullName>
    </recommendedName>
</protein>